<keyword evidence="2" id="KW-0378">Hydrolase</keyword>
<dbReference type="GO" id="GO:0016787">
    <property type="term" value="F:hydrolase activity"/>
    <property type="evidence" value="ECO:0007669"/>
    <property type="project" value="UniProtKB-KW"/>
</dbReference>
<dbReference type="CDD" id="cd00077">
    <property type="entry name" value="HDc"/>
    <property type="match status" value="1"/>
</dbReference>
<comment type="caution">
    <text evidence="2">The sequence shown here is derived from an EMBL/GenBank/DDBJ whole genome shotgun (WGS) entry which is preliminary data.</text>
</comment>
<sequence length="70" mass="8199">MELIERIKNDLKENLTEYRYIHSLGVMEMAEELAKVYNVDVESARIAGLLHDIAKEMTKEESLEYVEKII</sequence>
<dbReference type="SUPFAM" id="SSF109604">
    <property type="entry name" value="HD-domain/PDEase-like"/>
    <property type="match status" value="1"/>
</dbReference>
<organism evidence="2">
    <name type="scientific">human gut metagenome</name>
    <dbReference type="NCBI Taxonomy" id="408170"/>
    <lineage>
        <taxon>unclassified sequences</taxon>
        <taxon>metagenomes</taxon>
        <taxon>organismal metagenomes</taxon>
    </lineage>
</organism>
<protein>
    <submittedName>
        <fullName evidence="2">Metal dependent phosphohydrolase</fullName>
    </submittedName>
</protein>
<dbReference type="InterPro" id="IPR003607">
    <property type="entry name" value="HD/PDEase_dom"/>
</dbReference>
<dbReference type="Gene3D" id="1.10.3210.10">
    <property type="entry name" value="Hypothetical protein af1432"/>
    <property type="match status" value="1"/>
</dbReference>
<dbReference type="EMBL" id="AJWZ01008424">
    <property type="protein sequence ID" value="EKC54145.1"/>
    <property type="molecule type" value="Genomic_DNA"/>
</dbReference>
<dbReference type="InterPro" id="IPR051094">
    <property type="entry name" value="Diverse_Catalytic_Enzymes"/>
</dbReference>
<dbReference type="PANTHER" id="PTHR35795">
    <property type="entry name" value="SLR1885 PROTEIN"/>
    <property type="match status" value="1"/>
</dbReference>
<evidence type="ECO:0000259" key="1">
    <source>
        <dbReference type="PROSITE" id="PS51831"/>
    </source>
</evidence>
<dbReference type="Pfam" id="PF01966">
    <property type="entry name" value="HD"/>
    <property type="match status" value="1"/>
</dbReference>
<reference evidence="2" key="1">
    <citation type="journal article" date="2013" name="Environ. Microbiol.">
        <title>Microbiota from the distal guts of lean and obese adolescents exhibit partial functional redundancy besides clear differences in community structure.</title>
        <authorList>
            <person name="Ferrer M."/>
            <person name="Ruiz A."/>
            <person name="Lanza F."/>
            <person name="Haange S.B."/>
            <person name="Oberbach A."/>
            <person name="Till H."/>
            <person name="Bargiela R."/>
            <person name="Campoy C."/>
            <person name="Segura M.T."/>
            <person name="Richter M."/>
            <person name="von Bergen M."/>
            <person name="Seifert J."/>
            <person name="Suarez A."/>
        </authorList>
    </citation>
    <scope>NUCLEOTIDE SEQUENCE</scope>
</reference>
<evidence type="ECO:0000313" key="2">
    <source>
        <dbReference type="EMBL" id="EKC54145.1"/>
    </source>
</evidence>
<accession>K1SK35</accession>
<gene>
    <name evidence="2" type="ORF">OBE_12241</name>
</gene>
<feature type="domain" description="HD" evidence="1">
    <location>
        <begin position="19"/>
        <end position="70"/>
    </location>
</feature>
<proteinExistence type="predicted"/>
<dbReference type="AlphaFoldDB" id="K1SK35"/>
<dbReference type="InterPro" id="IPR006674">
    <property type="entry name" value="HD_domain"/>
</dbReference>
<dbReference type="InterPro" id="IPR006675">
    <property type="entry name" value="HDIG_dom"/>
</dbReference>
<dbReference type="NCBIfam" id="TIGR00277">
    <property type="entry name" value="HDIG"/>
    <property type="match status" value="1"/>
</dbReference>
<dbReference type="PANTHER" id="PTHR35795:SF1">
    <property type="entry name" value="BIS(5'-NUCLEOSYL)-TETRAPHOSPHATASE, SYMMETRICAL"/>
    <property type="match status" value="1"/>
</dbReference>
<name>K1SK35_9ZZZZ</name>
<dbReference type="PROSITE" id="PS51831">
    <property type="entry name" value="HD"/>
    <property type="match status" value="1"/>
</dbReference>